<protein>
    <submittedName>
        <fullName evidence="3">B-1,4-glucosyltransferase</fullName>
    </submittedName>
</protein>
<gene>
    <name evidence="3" type="ORF">CEE37_04030</name>
</gene>
<evidence type="ECO:0000313" key="4">
    <source>
        <dbReference type="Proteomes" id="UP000319619"/>
    </source>
</evidence>
<dbReference type="Pfam" id="PF00535">
    <property type="entry name" value="Glycos_transf_2"/>
    <property type="match status" value="1"/>
</dbReference>
<dbReference type="InterPro" id="IPR001173">
    <property type="entry name" value="Glyco_trans_2-like"/>
</dbReference>
<accession>A0A532V3F3</accession>
<dbReference type="PANTHER" id="PTHR43630">
    <property type="entry name" value="POLY-BETA-1,6-N-ACETYL-D-GLUCOSAMINE SYNTHASE"/>
    <property type="match status" value="1"/>
</dbReference>
<organism evidence="3 4">
    <name type="scientific">candidate division LCP-89 bacterium B3_LCP</name>
    <dbReference type="NCBI Taxonomy" id="2012998"/>
    <lineage>
        <taxon>Bacteria</taxon>
        <taxon>Pseudomonadati</taxon>
        <taxon>Bacteria division LCP-89</taxon>
    </lineage>
</organism>
<keyword evidence="3" id="KW-0808">Transferase</keyword>
<dbReference type="AlphaFoldDB" id="A0A532V3F3"/>
<dbReference type="Proteomes" id="UP000319619">
    <property type="component" value="Unassembled WGS sequence"/>
</dbReference>
<dbReference type="GO" id="GO:0016740">
    <property type="term" value="F:transferase activity"/>
    <property type="evidence" value="ECO:0007669"/>
    <property type="project" value="UniProtKB-KW"/>
</dbReference>
<sequence length="261" mass="30549">MNTTERKTLAVCMIAHNEADKIKTALDSVQFADQLVVVDCQSDDNTADVASQSGAQVFKRPNLRDLNVNKNFSFDQAQTDFILCLDADEVIPQETREEIISILSAKRSEVAYFIPRCNHWKGQWLKHGGNYPDRQLRLFKHGSARFPEKHLHERLQVQGKIGYLRHPMHHFPYQNSAECQRKLDFYTSFEADHLHKQGVSPSWWVYLRLMIWMPLQRLLRRYIFKMGFLDGKAGWEAVLMDMQNFRLRYQKLSNLSSGRTE</sequence>
<dbReference type="PANTHER" id="PTHR43630:SF2">
    <property type="entry name" value="GLYCOSYLTRANSFERASE"/>
    <property type="match status" value="1"/>
</dbReference>
<reference evidence="3 4" key="1">
    <citation type="submission" date="2017-06" db="EMBL/GenBank/DDBJ databases">
        <title>Novel microbial phyla capable of carbon fixation and sulfur reduction in deep-sea sediments.</title>
        <authorList>
            <person name="Huang J."/>
            <person name="Baker B."/>
            <person name="Wang Y."/>
        </authorList>
    </citation>
    <scope>NUCLEOTIDE SEQUENCE [LARGE SCALE GENOMIC DNA]</scope>
    <source>
        <strain evidence="3">B3_LCP</strain>
    </source>
</reference>
<dbReference type="InterPro" id="IPR029044">
    <property type="entry name" value="Nucleotide-diphossugar_trans"/>
</dbReference>
<proteinExistence type="inferred from homology"/>
<dbReference type="Gene3D" id="3.90.550.10">
    <property type="entry name" value="Spore Coat Polysaccharide Biosynthesis Protein SpsA, Chain A"/>
    <property type="match status" value="1"/>
</dbReference>
<feature type="domain" description="Glycosyltransferase 2-like" evidence="2">
    <location>
        <begin position="11"/>
        <end position="136"/>
    </location>
</feature>
<evidence type="ECO:0000313" key="3">
    <source>
        <dbReference type="EMBL" id="TKJ41746.1"/>
    </source>
</evidence>
<name>A0A532V3F3_UNCL8</name>
<evidence type="ECO:0000256" key="1">
    <source>
        <dbReference type="ARBA" id="ARBA00038494"/>
    </source>
</evidence>
<evidence type="ECO:0000259" key="2">
    <source>
        <dbReference type="Pfam" id="PF00535"/>
    </source>
</evidence>
<dbReference type="CDD" id="cd02511">
    <property type="entry name" value="Beta4Glucosyltransferase"/>
    <property type="match status" value="1"/>
</dbReference>
<dbReference type="EMBL" id="NJBN01000002">
    <property type="protein sequence ID" value="TKJ41746.1"/>
    <property type="molecule type" value="Genomic_DNA"/>
</dbReference>
<dbReference type="SUPFAM" id="SSF53448">
    <property type="entry name" value="Nucleotide-diphospho-sugar transferases"/>
    <property type="match status" value="1"/>
</dbReference>
<comment type="caution">
    <text evidence="3">The sequence shown here is derived from an EMBL/GenBank/DDBJ whole genome shotgun (WGS) entry which is preliminary data.</text>
</comment>
<comment type="similarity">
    <text evidence="1">Belongs to the glycosyltransferase 2 family. WaaE/KdtX subfamily.</text>
</comment>